<reference evidence="3 4" key="1">
    <citation type="submission" date="2014-06" db="EMBL/GenBank/DDBJ databases">
        <authorList>
            <person name="Swart Estienne"/>
        </authorList>
    </citation>
    <scope>NUCLEOTIDE SEQUENCE [LARGE SCALE GENOMIC DNA]</scope>
    <source>
        <strain evidence="3 4">130c</strain>
    </source>
</reference>
<gene>
    <name evidence="3" type="primary">Contig18513.g19669</name>
    <name evidence="3" type="ORF">STYLEM_3150</name>
</gene>
<dbReference type="Proteomes" id="UP000039865">
    <property type="component" value="Unassembled WGS sequence"/>
</dbReference>
<feature type="compositionally biased region" description="Polar residues" evidence="2">
    <location>
        <begin position="197"/>
        <end position="210"/>
    </location>
</feature>
<feature type="coiled-coil region" evidence="1">
    <location>
        <begin position="84"/>
        <end position="118"/>
    </location>
</feature>
<evidence type="ECO:0000313" key="4">
    <source>
        <dbReference type="Proteomes" id="UP000039865"/>
    </source>
</evidence>
<dbReference type="EMBL" id="CCKQ01003050">
    <property type="protein sequence ID" value="CDW74156.1"/>
    <property type="molecule type" value="Genomic_DNA"/>
</dbReference>
<name>A0A077ZX54_STYLE</name>
<evidence type="ECO:0000256" key="1">
    <source>
        <dbReference type="SAM" id="Coils"/>
    </source>
</evidence>
<evidence type="ECO:0000256" key="2">
    <source>
        <dbReference type="SAM" id="MobiDB-lite"/>
    </source>
</evidence>
<dbReference type="InParanoid" id="A0A077ZX54"/>
<dbReference type="AlphaFoldDB" id="A0A077ZX54"/>
<feature type="compositionally biased region" description="Basic and acidic residues" evidence="2">
    <location>
        <begin position="212"/>
        <end position="222"/>
    </location>
</feature>
<evidence type="ECO:0000313" key="3">
    <source>
        <dbReference type="EMBL" id="CDW74156.1"/>
    </source>
</evidence>
<feature type="region of interest" description="Disordered" evidence="2">
    <location>
        <begin position="160"/>
        <end position="242"/>
    </location>
</feature>
<accession>A0A077ZX54</accession>
<keyword evidence="1" id="KW-0175">Coiled coil</keyword>
<keyword evidence="4" id="KW-1185">Reference proteome</keyword>
<proteinExistence type="predicted"/>
<protein>
    <submittedName>
        <fullName evidence="3">Uncharacterized protein</fullName>
    </submittedName>
</protein>
<organism evidence="3 4">
    <name type="scientific">Stylonychia lemnae</name>
    <name type="common">Ciliate</name>
    <dbReference type="NCBI Taxonomy" id="5949"/>
    <lineage>
        <taxon>Eukaryota</taxon>
        <taxon>Sar</taxon>
        <taxon>Alveolata</taxon>
        <taxon>Ciliophora</taxon>
        <taxon>Intramacronucleata</taxon>
        <taxon>Spirotrichea</taxon>
        <taxon>Stichotrichia</taxon>
        <taxon>Sporadotrichida</taxon>
        <taxon>Oxytrichidae</taxon>
        <taxon>Stylonychinae</taxon>
        <taxon>Stylonychia</taxon>
    </lineage>
</organism>
<feature type="compositionally biased region" description="Low complexity" evidence="2">
    <location>
        <begin position="169"/>
        <end position="181"/>
    </location>
</feature>
<sequence>MHELEQWIKVLSQSSLVAVDNRGQANVIQEQCLTRMDQLFKENFQLKKQVAYEKKRFIDLANAFSNLKAQMKQQDRDQMQLTDKEQLLRERFQLQSTLQNLTAEVEFLSNKNEQFLSELRLKDFYQTYKDCVEELNKLREAHTVLIGMIQNNDLDIGVDLQSPAKSTQNNNIMNGNNFNSNSQREEKFKTQQKHKSQSVNRHSYTPQQFGMKNKEIQRRQNKDNNNSRSGHENVDNSQNANRGTSLQSFITCGTLGVNKNQQNNRGGLNSDEEDKQFKMAILNNKYLQILKDPNFVQNQNVNFLRQ</sequence>
<dbReference type="OrthoDB" id="313383at2759"/>